<dbReference type="EMBL" id="CM001217">
    <property type="protein sequence ID" value="AES61628.1"/>
    <property type="molecule type" value="Genomic_DNA"/>
</dbReference>
<dbReference type="PaxDb" id="3880-AES61628"/>
<evidence type="ECO:0000313" key="2">
    <source>
        <dbReference type="EnsemblPlants" id="AES61628"/>
    </source>
</evidence>
<evidence type="ECO:0008006" key="4">
    <source>
        <dbReference type="Google" id="ProtNLM"/>
    </source>
</evidence>
<keyword evidence="3" id="KW-1185">Reference proteome</keyword>
<name>G7ICV7_MEDTR</name>
<evidence type="ECO:0000313" key="1">
    <source>
        <dbReference type="EMBL" id="AES61628.1"/>
    </source>
</evidence>
<dbReference type="HOGENOM" id="CLU_1743232_0_0_1"/>
<reference evidence="1 3" key="2">
    <citation type="journal article" date="2014" name="BMC Genomics">
        <title>An improved genome release (version Mt4.0) for the model legume Medicago truncatula.</title>
        <authorList>
            <person name="Tang H."/>
            <person name="Krishnakumar V."/>
            <person name="Bidwell S."/>
            <person name="Rosen B."/>
            <person name="Chan A."/>
            <person name="Zhou S."/>
            <person name="Gentzbittel L."/>
            <person name="Childs K.L."/>
            <person name="Yandell M."/>
            <person name="Gundlach H."/>
            <person name="Mayer K.F."/>
            <person name="Schwartz D.C."/>
            <person name="Town C.D."/>
        </authorList>
    </citation>
    <scope>GENOME REANNOTATION</scope>
    <source>
        <strain evidence="2 3">cv. Jemalong A17</strain>
    </source>
</reference>
<accession>G7ICV7</accession>
<evidence type="ECO:0000313" key="3">
    <source>
        <dbReference type="Proteomes" id="UP000002051"/>
    </source>
</evidence>
<dbReference type="AlphaFoldDB" id="G7ICV7"/>
<sequence length="150" mass="17598">MLYHGRLLTNLRKHKMGIGNPMCRFCHDEIESEIHVLRDCPKATWRDFWATACHAIWNWRNKETHNDNYQRPLHAKNIIMSYVNYYHNVLAKSVIVISQPRHLEEVGWKEPLIAWVKINTNEACKDGSIAGCGGLRVRLTLLFFRSKGHF</sequence>
<gene>
    <name evidence="1" type="ordered locus">MTR_1g086740</name>
</gene>
<reference evidence="2" key="3">
    <citation type="submission" date="2015-04" db="UniProtKB">
        <authorList>
            <consortium name="EnsemblPlants"/>
        </authorList>
    </citation>
    <scope>IDENTIFICATION</scope>
    <source>
        <strain evidence="2">cv. Jemalong A17</strain>
    </source>
</reference>
<organism evidence="1 3">
    <name type="scientific">Medicago truncatula</name>
    <name type="common">Barrel medic</name>
    <name type="synonym">Medicago tribuloides</name>
    <dbReference type="NCBI Taxonomy" id="3880"/>
    <lineage>
        <taxon>Eukaryota</taxon>
        <taxon>Viridiplantae</taxon>
        <taxon>Streptophyta</taxon>
        <taxon>Embryophyta</taxon>
        <taxon>Tracheophyta</taxon>
        <taxon>Spermatophyta</taxon>
        <taxon>Magnoliopsida</taxon>
        <taxon>eudicotyledons</taxon>
        <taxon>Gunneridae</taxon>
        <taxon>Pentapetalae</taxon>
        <taxon>rosids</taxon>
        <taxon>fabids</taxon>
        <taxon>Fabales</taxon>
        <taxon>Fabaceae</taxon>
        <taxon>Papilionoideae</taxon>
        <taxon>50 kb inversion clade</taxon>
        <taxon>NPAAA clade</taxon>
        <taxon>Hologalegina</taxon>
        <taxon>IRL clade</taxon>
        <taxon>Trifolieae</taxon>
        <taxon>Medicago</taxon>
    </lineage>
</organism>
<protein>
    <recommendedName>
        <fullName evidence="4">Reverse transcriptase zinc-binding domain-containing protein</fullName>
    </recommendedName>
</protein>
<dbReference type="EnsemblPlants" id="AES61628">
    <property type="protein sequence ID" value="AES61628"/>
    <property type="gene ID" value="MTR_1g086740"/>
</dbReference>
<dbReference type="Proteomes" id="UP000002051">
    <property type="component" value="Unassembled WGS sequence"/>
</dbReference>
<proteinExistence type="predicted"/>
<reference evidence="1 3" key="1">
    <citation type="journal article" date="2011" name="Nature">
        <title>The Medicago genome provides insight into the evolution of rhizobial symbioses.</title>
        <authorList>
            <person name="Young N.D."/>
            <person name="Debelle F."/>
            <person name="Oldroyd G.E."/>
            <person name="Geurts R."/>
            <person name="Cannon S.B."/>
            <person name="Udvardi M.K."/>
            <person name="Benedito V.A."/>
            <person name="Mayer K.F."/>
            <person name="Gouzy J."/>
            <person name="Schoof H."/>
            <person name="Van de Peer Y."/>
            <person name="Proost S."/>
            <person name="Cook D.R."/>
            <person name="Meyers B.C."/>
            <person name="Spannagl M."/>
            <person name="Cheung F."/>
            <person name="De Mita S."/>
            <person name="Krishnakumar V."/>
            <person name="Gundlach H."/>
            <person name="Zhou S."/>
            <person name="Mudge J."/>
            <person name="Bharti A.K."/>
            <person name="Murray J.D."/>
            <person name="Naoumkina M.A."/>
            <person name="Rosen B."/>
            <person name="Silverstein K.A."/>
            <person name="Tang H."/>
            <person name="Rombauts S."/>
            <person name="Zhao P.X."/>
            <person name="Zhou P."/>
            <person name="Barbe V."/>
            <person name="Bardou P."/>
            <person name="Bechner M."/>
            <person name="Bellec A."/>
            <person name="Berger A."/>
            <person name="Berges H."/>
            <person name="Bidwell S."/>
            <person name="Bisseling T."/>
            <person name="Choisne N."/>
            <person name="Couloux A."/>
            <person name="Denny R."/>
            <person name="Deshpande S."/>
            <person name="Dai X."/>
            <person name="Doyle J.J."/>
            <person name="Dudez A.M."/>
            <person name="Farmer A.D."/>
            <person name="Fouteau S."/>
            <person name="Franken C."/>
            <person name="Gibelin C."/>
            <person name="Gish J."/>
            <person name="Goldstein S."/>
            <person name="Gonzalez A.J."/>
            <person name="Green P.J."/>
            <person name="Hallab A."/>
            <person name="Hartog M."/>
            <person name="Hua A."/>
            <person name="Humphray S.J."/>
            <person name="Jeong D.H."/>
            <person name="Jing Y."/>
            <person name="Jocker A."/>
            <person name="Kenton S.M."/>
            <person name="Kim D.J."/>
            <person name="Klee K."/>
            <person name="Lai H."/>
            <person name="Lang C."/>
            <person name="Lin S."/>
            <person name="Macmil S.L."/>
            <person name="Magdelenat G."/>
            <person name="Matthews L."/>
            <person name="McCorrison J."/>
            <person name="Monaghan E.L."/>
            <person name="Mun J.H."/>
            <person name="Najar F.Z."/>
            <person name="Nicholson C."/>
            <person name="Noirot C."/>
            <person name="O'Bleness M."/>
            <person name="Paule C.R."/>
            <person name="Poulain J."/>
            <person name="Prion F."/>
            <person name="Qin B."/>
            <person name="Qu C."/>
            <person name="Retzel E.F."/>
            <person name="Riddle C."/>
            <person name="Sallet E."/>
            <person name="Samain S."/>
            <person name="Samson N."/>
            <person name="Sanders I."/>
            <person name="Saurat O."/>
            <person name="Scarpelli C."/>
            <person name="Schiex T."/>
            <person name="Segurens B."/>
            <person name="Severin A.J."/>
            <person name="Sherrier D.J."/>
            <person name="Shi R."/>
            <person name="Sims S."/>
            <person name="Singer S.R."/>
            <person name="Sinharoy S."/>
            <person name="Sterck L."/>
            <person name="Viollet A."/>
            <person name="Wang B.B."/>
            <person name="Wang K."/>
            <person name="Wang M."/>
            <person name="Wang X."/>
            <person name="Warfsmann J."/>
            <person name="Weissenbach J."/>
            <person name="White D.D."/>
            <person name="White J.D."/>
            <person name="Wiley G.B."/>
            <person name="Wincker P."/>
            <person name="Xing Y."/>
            <person name="Yang L."/>
            <person name="Yao Z."/>
            <person name="Ying F."/>
            <person name="Zhai J."/>
            <person name="Zhou L."/>
            <person name="Zuber A."/>
            <person name="Denarie J."/>
            <person name="Dixon R.A."/>
            <person name="May G.D."/>
            <person name="Schwartz D.C."/>
            <person name="Rogers J."/>
            <person name="Quetier F."/>
            <person name="Town C.D."/>
            <person name="Roe B.A."/>
        </authorList>
    </citation>
    <scope>NUCLEOTIDE SEQUENCE [LARGE SCALE GENOMIC DNA]</scope>
    <source>
        <strain evidence="1">A17</strain>
        <strain evidence="2 3">cv. Jemalong A17</strain>
    </source>
</reference>